<gene>
    <name evidence="1" type="ORF">DPV87_06760</name>
</gene>
<proteinExistence type="predicted"/>
<dbReference type="AlphaFoldDB" id="A0A369YZG3"/>
<dbReference type="EMBL" id="QEPW01000011">
    <property type="protein sequence ID" value="RDE90393.1"/>
    <property type="molecule type" value="Genomic_DNA"/>
</dbReference>
<sequence length="147" mass="16985">MWPIILSIIALGIIAGVSFYAFKLLRKLREQNTLIKQAKIARTKRLKESMVIIAKAMQNGDCNHSEGVIRLSMLLLPFGQSLQPYQAMYALYNIVKEMPTHEARKALLKKERMKLDLERESAEAKFEEEIMLELRQFLNDVEKFGEA</sequence>
<accession>A0A369YZG3</accession>
<dbReference type="Proteomes" id="UP000253910">
    <property type="component" value="Unassembled WGS sequence"/>
</dbReference>
<protein>
    <submittedName>
        <fullName evidence="1">DUF2489 domain-containing protein</fullName>
    </submittedName>
</protein>
<dbReference type="InterPro" id="IPR019617">
    <property type="entry name" value="DUF2489"/>
</dbReference>
<evidence type="ECO:0000313" key="1">
    <source>
        <dbReference type="EMBL" id="RDE90393.1"/>
    </source>
</evidence>
<comment type="caution">
    <text evidence="1">The sequence shown here is derived from an EMBL/GenBank/DDBJ whole genome shotgun (WGS) entry which is preliminary data.</text>
</comment>
<dbReference type="Pfam" id="PF10675">
    <property type="entry name" value="DUF2489"/>
    <property type="match status" value="1"/>
</dbReference>
<reference evidence="1 2" key="1">
    <citation type="submission" date="2018-05" db="EMBL/GenBank/DDBJ databases">
        <title>Draft Genome Sequences for a Diverse set of 7 Haemophilus Species.</title>
        <authorList>
            <person name="Nichols M."/>
            <person name="Topaz N."/>
            <person name="Wang X."/>
            <person name="Wang X."/>
            <person name="Boxrud D."/>
        </authorList>
    </citation>
    <scope>NUCLEOTIDE SEQUENCE [LARGE SCALE GENOMIC DNA]</scope>
    <source>
        <strain evidence="1 2">C2008001710</strain>
    </source>
</reference>
<organism evidence="1 2">
    <name type="scientific">Haemophilus parainfluenzae</name>
    <dbReference type="NCBI Taxonomy" id="729"/>
    <lineage>
        <taxon>Bacteria</taxon>
        <taxon>Pseudomonadati</taxon>
        <taxon>Pseudomonadota</taxon>
        <taxon>Gammaproteobacteria</taxon>
        <taxon>Pasteurellales</taxon>
        <taxon>Pasteurellaceae</taxon>
        <taxon>Haemophilus</taxon>
    </lineage>
</organism>
<dbReference type="RefSeq" id="WP_111315606.1">
    <property type="nucleotide sequence ID" value="NZ_CP035368.2"/>
</dbReference>
<name>A0A369YZG3_HAEPA</name>
<evidence type="ECO:0000313" key="2">
    <source>
        <dbReference type="Proteomes" id="UP000253910"/>
    </source>
</evidence>